<dbReference type="EMBL" id="JAJTVO010000020">
    <property type="protein sequence ID" value="MCE4122805.1"/>
    <property type="molecule type" value="Genomic_DNA"/>
</dbReference>
<dbReference type="Proteomes" id="UP001200307">
    <property type="component" value="Unassembled WGS sequence"/>
</dbReference>
<dbReference type="InterPro" id="IPR029058">
    <property type="entry name" value="AB_hydrolase_fold"/>
</dbReference>
<keyword evidence="2" id="KW-0732">Signal</keyword>
<sequence length="284" mass="31669">MKCKRTKQLLLFTIIGTLFCTSIQAQNRIDMPVWGAEKPQVSDNSQNATMSVYLPKEPNGMAVIMCPGGGYDHHAITHEGHDMASWFNGQGITYVVLKYRLPRCNDTIPLSDAKRAIKVVRMNAEKWKVNPHMVGIMGGSAGGHLASSLATMYGEAIYRPDFQVLLYPVISMDPKITNKGTHNQLIGEKPAAGMEERYTTSNRVDRNTPQAFIALSADDTGVLPINSLLYYEALRKNRVSATLHIYPTGGHGWGFKDSFIYKSEWTMELAKWLKIQREALSASK</sequence>
<dbReference type="InterPro" id="IPR050300">
    <property type="entry name" value="GDXG_lipolytic_enzyme"/>
</dbReference>
<gene>
    <name evidence="4" type="ORF">LYY06_11100</name>
</gene>
<comment type="caution">
    <text evidence="4">The sequence shown here is derived from an EMBL/GenBank/DDBJ whole genome shotgun (WGS) entry which is preliminary data.</text>
</comment>
<dbReference type="AlphaFoldDB" id="A0AAW4YM90"/>
<dbReference type="Pfam" id="PF20434">
    <property type="entry name" value="BD-FAE"/>
    <property type="match status" value="1"/>
</dbReference>
<feature type="domain" description="BD-FAE-like" evidence="3">
    <location>
        <begin position="50"/>
        <end position="154"/>
    </location>
</feature>
<evidence type="ECO:0000256" key="2">
    <source>
        <dbReference type="SAM" id="SignalP"/>
    </source>
</evidence>
<name>A0AAW4YM90_9BACT</name>
<keyword evidence="1 4" id="KW-0378">Hydrolase</keyword>
<dbReference type="InterPro" id="IPR049492">
    <property type="entry name" value="BD-FAE-like_dom"/>
</dbReference>
<evidence type="ECO:0000259" key="3">
    <source>
        <dbReference type="Pfam" id="PF20434"/>
    </source>
</evidence>
<feature type="chain" id="PRO_5043666456" evidence="2">
    <location>
        <begin position="26"/>
        <end position="284"/>
    </location>
</feature>
<reference evidence="4" key="1">
    <citation type="submission" date="2021-12" db="EMBL/GenBank/DDBJ databases">
        <authorList>
            <person name="Lv X."/>
        </authorList>
    </citation>
    <scope>NUCLEOTIDE SEQUENCE</scope>
    <source>
        <strain evidence="4">HF2106</strain>
    </source>
</reference>
<dbReference type="Gene3D" id="3.40.50.1820">
    <property type="entry name" value="alpha/beta hydrolase"/>
    <property type="match status" value="1"/>
</dbReference>
<evidence type="ECO:0000313" key="5">
    <source>
        <dbReference type="Proteomes" id="UP001200307"/>
    </source>
</evidence>
<feature type="signal peptide" evidence="2">
    <location>
        <begin position="1"/>
        <end position="25"/>
    </location>
</feature>
<evidence type="ECO:0000256" key="1">
    <source>
        <dbReference type="ARBA" id="ARBA00022801"/>
    </source>
</evidence>
<accession>A0AAW4YM90</accession>
<dbReference type="SUPFAM" id="SSF53474">
    <property type="entry name" value="alpha/beta-Hydrolases"/>
    <property type="match status" value="1"/>
</dbReference>
<protein>
    <submittedName>
        <fullName evidence="4">Alpha/beta hydrolase</fullName>
    </submittedName>
</protein>
<dbReference type="PANTHER" id="PTHR48081:SF6">
    <property type="entry name" value="PEPTIDASE S9 PROLYL OLIGOPEPTIDASE CATALYTIC DOMAIN-CONTAINING PROTEIN"/>
    <property type="match status" value="1"/>
</dbReference>
<dbReference type="GO" id="GO:0016787">
    <property type="term" value="F:hydrolase activity"/>
    <property type="evidence" value="ECO:0007669"/>
    <property type="project" value="UniProtKB-KW"/>
</dbReference>
<dbReference type="PANTHER" id="PTHR48081">
    <property type="entry name" value="AB HYDROLASE SUPERFAMILY PROTEIN C4A8.06C"/>
    <property type="match status" value="1"/>
</dbReference>
<organism evidence="4 5">
    <name type="scientific">Segatella copri</name>
    <dbReference type="NCBI Taxonomy" id="165179"/>
    <lineage>
        <taxon>Bacteria</taxon>
        <taxon>Pseudomonadati</taxon>
        <taxon>Bacteroidota</taxon>
        <taxon>Bacteroidia</taxon>
        <taxon>Bacteroidales</taxon>
        <taxon>Prevotellaceae</taxon>
        <taxon>Segatella</taxon>
    </lineage>
</organism>
<proteinExistence type="predicted"/>
<evidence type="ECO:0000313" key="4">
    <source>
        <dbReference type="EMBL" id="MCE4122805.1"/>
    </source>
</evidence>